<reference evidence="1" key="1">
    <citation type="journal article" date="2020" name="Stud. Mycol.">
        <title>101 Dothideomycetes genomes: a test case for predicting lifestyles and emergence of pathogens.</title>
        <authorList>
            <person name="Haridas S."/>
            <person name="Albert R."/>
            <person name="Binder M."/>
            <person name="Bloem J."/>
            <person name="Labutti K."/>
            <person name="Salamov A."/>
            <person name="Andreopoulos B."/>
            <person name="Baker S."/>
            <person name="Barry K."/>
            <person name="Bills G."/>
            <person name="Bluhm B."/>
            <person name="Cannon C."/>
            <person name="Castanera R."/>
            <person name="Culley D."/>
            <person name="Daum C."/>
            <person name="Ezra D."/>
            <person name="Gonzalez J."/>
            <person name="Henrissat B."/>
            <person name="Kuo A."/>
            <person name="Liang C."/>
            <person name="Lipzen A."/>
            <person name="Lutzoni F."/>
            <person name="Magnuson J."/>
            <person name="Mondo S."/>
            <person name="Nolan M."/>
            <person name="Ohm R."/>
            <person name="Pangilinan J."/>
            <person name="Park H.-J."/>
            <person name="Ramirez L."/>
            <person name="Alfaro M."/>
            <person name="Sun H."/>
            <person name="Tritt A."/>
            <person name="Yoshinaga Y."/>
            <person name="Zwiers L.-H."/>
            <person name="Turgeon B."/>
            <person name="Goodwin S."/>
            <person name="Spatafora J."/>
            <person name="Crous P."/>
            <person name="Grigoriev I."/>
        </authorList>
    </citation>
    <scope>NUCLEOTIDE SEQUENCE</scope>
    <source>
        <strain evidence="1">CBS 207.26</strain>
    </source>
</reference>
<protein>
    <submittedName>
        <fullName evidence="1">Uncharacterized protein</fullName>
    </submittedName>
</protein>
<dbReference type="EMBL" id="ML994640">
    <property type="protein sequence ID" value="KAF2183871.1"/>
    <property type="molecule type" value="Genomic_DNA"/>
</dbReference>
<dbReference type="Proteomes" id="UP000800200">
    <property type="component" value="Unassembled WGS sequence"/>
</dbReference>
<evidence type="ECO:0000313" key="2">
    <source>
        <dbReference type="Proteomes" id="UP000800200"/>
    </source>
</evidence>
<evidence type="ECO:0000313" key="1">
    <source>
        <dbReference type="EMBL" id="KAF2183871.1"/>
    </source>
</evidence>
<accession>A0A6A6DW14</accession>
<name>A0A6A6DW14_9PEZI</name>
<sequence length="173" mass="19155">MLHELGILYSFGTLGIPLCWREGHAGCAVHCSECVLYFFGYSLSDRSHDYGFDDVSVTNGPGILRGCTCFTVDWRLQWQVLVQYGDTPKHTDSVSKNIPHIASVQLCKPVDCTFFTGEGCKPAAEDNYVVHAQGLVDVHSLLEAMENHIGSYICREEVTPVNMTISTELHEGP</sequence>
<dbReference type="AlphaFoldDB" id="A0A6A6DW14"/>
<keyword evidence="2" id="KW-1185">Reference proteome</keyword>
<organism evidence="1 2">
    <name type="scientific">Zopfia rhizophila CBS 207.26</name>
    <dbReference type="NCBI Taxonomy" id="1314779"/>
    <lineage>
        <taxon>Eukaryota</taxon>
        <taxon>Fungi</taxon>
        <taxon>Dikarya</taxon>
        <taxon>Ascomycota</taxon>
        <taxon>Pezizomycotina</taxon>
        <taxon>Dothideomycetes</taxon>
        <taxon>Dothideomycetes incertae sedis</taxon>
        <taxon>Zopfiaceae</taxon>
        <taxon>Zopfia</taxon>
    </lineage>
</organism>
<proteinExistence type="predicted"/>
<gene>
    <name evidence="1" type="ORF">K469DRAFT_202484</name>
</gene>